<dbReference type="InterPro" id="IPR013196">
    <property type="entry name" value="HTH_11"/>
</dbReference>
<dbReference type="SUPFAM" id="SSF46785">
    <property type="entry name" value="Winged helix' DNA-binding domain"/>
    <property type="match status" value="1"/>
</dbReference>
<evidence type="ECO:0000256" key="2">
    <source>
        <dbReference type="ARBA" id="ARBA00023163"/>
    </source>
</evidence>
<dbReference type="PROSITE" id="PS52050">
    <property type="entry name" value="WYL"/>
    <property type="match status" value="1"/>
</dbReference>
<gene>
    <name evidence="4" type="ORF">GND95_05995</name>
</gene>
<dbReference type="Proteomes" id="UP000483018">
    <property type="component" value="Unassembled WGS sequence"/>
</dbReference>
<name>A0A7C8LTG9_9FIRM</name>
<dbReference type="Pfam" id="PF25583">
    <property type="entry name" value="WCX"/>
    <property type="match status" value="1"/>
</dbReference>
<dbReference type="Pfam" id="PF13280">
    <property type="entry name" value="WYL"/>
    <property type="match status" value="1"/>
</dbReference>
<dbReference type="OrthoDB" id="9815009at2"/>
<dbReference type="AlphaFoldDB" id="A0A7C8LTG9"/>
<dbReference type="PROSITE" id="PS51000">
    <property type="entry name" value="HTH_DEOR_2"/>
    <property type="match status" value="1"/>
</dbReference>
<keyword evidence="2" id="KW-0804">Transcription</keyword>
<dbReference type="SMART" id="SM00420">
    <property type="entry name" value="HTH_DEOR"/>
    <property type="match status" value="1"/>
</dbReference>
<comment type="caution">
    <text evidence="4">The sequence shown here is derived from an EMBL/GenBank/DDBJ whole genome shotgun (WGS) entry which is preliminary data.</text>
</comment>
<dbReference type="InterPro" id="IPR001034">
    <property type="entry name" value="DeoR_HTH"/>
</dbReference>
<accession>A0A7C8LTG9</accession>
<dbReference type="Gene3D" id="1.10.10.10">
    <property type="entry name" value="Winged helix-like DNA-binding domain superfamily/Winged helix DNA-binding domain"/>
    <property type="match status" value="1"/>
</dbReference>
<sequence>MQMNRLLEIVYILLSKERVTAKELAERFNVSRRTIYRDIDALSIAGVPVYMEKGKGGGISLLPGFTLDKTFLTEQEQEDILFALQALGAIHPRETSQALSKLSTVFNKKLVNWIDVDFSDWSCGHDDIFHKLKTAIFNKTVVVFDYYSTKGEKTRREVEPIQLFFKHQSWYLKGFCLSRHDMRFFKLTRIKNLILTEQHFNERTSYKVSSGISEKKDHNSLIRLKLKIEADMAYRVYDEFDPENIQMLSDGNFIVTAVFPEDEWVYGYIMSFGECIEVIEPVHIRKIIQVKLEKSLNKYL</sequence>
<dbReference type="PANTHER" id="PTHR34580:SF1">
    <property type="entry name" value="PROTEIN PAFC"/>
    <property type="match status" value="1"/>
</dbReference>
<dbReference type="PIRSF" id="PIRSF016838">
    <property type="entry name" value="PafC"/>
    <property type="match status" value="1"/>
</dbReference>
<evidence type="ECO:0000313" key="4">
    <source>
        <dbReference type="EMBL" id="KAE9634862.1"/>
    </source>
</evidence>
<feature type="domain" description="HTH deoR-type" evidence="3">
    <location>
        <begin position="2"/>
        <end position="60"/>
    </location>
</feature>
<reference evidence="4 5" key="1">
    <citation type="submission" date="2019-12" db="EMBL/GenBank/DDBJ databases">
        <title>Defluviitalea raffinosedens, isolated from a biogas fermenter, genome sequencing and characterization.</title>
        <authorList>
            <person name="Rettenmaier R."/>
            <person name="Schneider M."/>
            <person name="Neuhaus K."/>
            <person name="Liebl W."/>
            <person name="Zverlov V."/>
        </authorList>
    </citation>
    <scope>NUCLEOTIDE SEQUENCE [LARGE SCALE GENOMIC DNA]</scope>
    <source>
        <strain evidence="4 5">249c-K6</strain>
    </source>
</reference>
<dbReference type="PANTHER" id="PTHR34580">
    <property type="match status" value="1"/>
</dbReference>
<protein>
    <submittedName>
        <fullName evidence="4">WYL domain-containing protein</fullName>
    </submittedName>
</protein>
<dbReference type="GO" id="GO:0003700">
    <property type="term" value="F:DNA-binding transcription factor activity"/>
    <property type="evidence" value="ECO:0007669"/>
    <property type="project" value="InterPro"/>
</dbReference>
<dbReference type="InterPro" id="IPR051534">
    <property type="entry name" value="CBASS_pafABC_assoc_protein"/>
</dbReference>
<dbReference type="RefSeq" id="WP_158739951.1">
    <property type="nucleotide sequence ID" value="NZ_JAFBEP010000026.1"/>
</dbReference>
<proteinExistence type="predicted"/>
<evidence type="ECO:0000259" key="3">
    <source>
        <dbReference type="PROSITE" id="PS51000"/>
    </source>
</evidence>
<organism evidence="4 5">
    <name type="scientific">Defluviitalea raffinosedens</name>
    <dbReference type="NCBI Taxonomy" id="1450156"/>
    <lineage>
        <taxon>Bacteria</taxon>
        <taxon>Bacillati</taxon>
        <taxon>Bacillota</taxon>
        <taxon>Clostridia</taxon>
        <taxon>Lachnospirales</taxon>
        <taxon>Defluviitaleaceae</taxon>
        <taxon>Defluviitalea</taxon>
    </lineage>
</organism>
<dbReference type="InterPro" id="IPR028349">
    <property type="entry name" value="PafC-like"/>
</dbReference>
<evidence type="ECO:0000313" key="5">
    <source>
        <dbReference type="Proteomes" id="UP000483018"/>
    </source>
</evidence>
<dbReference type="InterPro" id="IPR036388">
    <property type="entry name" value="WH-like_DNA-bd_sf"/>
</dbReference>
<dbReference type="InterPro" id="IPR026881">
    <property type="entry name" value="WYL_dom"/>
</dbReference>
<evidence type="ECO:0000256" key="1">
    <source>
        <dbReference type="ARBA" id="ARBA00023015"/>
    </source>
</evidence>
<dbReference type="InterPro" id="IPR057727">
    <property type="entry name" value="WCX_dom"/>
</dbReference>
<keyword evidence="1" id="KW-0805">Transcription regulation</keyword>
<dbReference type="Pfam" id="PF08279">
    <property type="entry name" value="HTH_11"/>
    <property type="match status" value="1"/>
</dbReference>
<dbReference type="EMBL" id="WSLF01000004">
    <property type="protein sequence ID" value="KAE9634862.1"/>
    <property type="molecule type" value="Genomic_DNA"/>
</dbReference>
<keyword evidence="5" id="KW-1185">Reference proteome</keyword>
<dbReference type="InterPro" id="IPR036390">
    <property type="entry name" value="WH_DNA-bd_sf"/>
</dbReference>